<dbReference type="EMBL" id="JACXVP010000003">
    <property type="protein sequence ID" value="KAG5615943.1"/>
    <property type="molecule type" value="Genomic_DNA"/>
</dbReference>
<keyword evidence="2" id="KW-1185">Reference proteome</keyword>
<protein>
    <submittedName>
        <fullName evidence="1">Uncharacterized protein</fullName>
    </submittedName>
</protein>
<sequence length="82" mass="9570">MVGCKWKYKIKCGISSCTYYDSMVSMEKEKYYPSWRREVGDSLDLSLEVNTINELMRIVSARVAFNIINSRNFQVKSKESLT</sequence>
<evidence type="ECO:0000313" key="1">
    <source>
        <dbReference type="EMBL" id="KAG5615943.1"/>
    </source>
</evidence>
<name>A0A9J5ZVH8_SOLCO</name>
<organism evidence="1 2">
    <name type="scientific">Solanum commersonii</name>
    <name type="common">Commerson's wild potato</name>
    <name type="synonym">Commerson's nightshade</name>
    <dbReference type="NCBI Taxonomy" id="4109"/>
    <lineage>
        <taxon>Eukaryota</taxon>
        <taxon>Viridiplantae</taxon>
        <taxon>Streptophyta</taxon>
        <taxon>Embryophyta</taxon>
        <taxon>Tracheophyta</taxon>
        <taxon>Spermatophyta</taxon>
        <taxon>Magnoliopsida</taxon>
        <taxon>eudicotyledons</taxon>
        <taxon>Gunneridae</taxon>
        <taxon>Pentapetalae</taxon>
        <taxon>asterids</taxon>
        <taxon>lamiids</taxon>
        <taxon>Solanales</taxon>
        <taxon>Solanaceae</taxon>
        <taxon>Solanoideae</taxon>
        <taxon>Solaneae</taxon>
        <taxon>Solanum</taxon>
    </lineage>
</organism>
<proteinExistence type="predicted"/>
<evidence type="ECO:0000313" key="2">
    <source>
        <dbReference type="Proteomes" id="UP000824120"/>
    </source>
</evidence>
<dbReference type="Proteomes" id="UP000824120">
    <property type="component" value="Chromosome 3"/>
</dbReference>
<reference evidence="1 2" key="1">
    <citation type="submission" date="2020-09" db="EMBL/GenBank/DDBJ databases">
        <title>De no assembly of potato wild relative species, Solanum commersonii.</title>
        <authorList>
            <person name="Cho K."/>
        </authorList>
    </citation>
    <scope>NUCLEOTIDE SEQUENCE [LARGE SCALE GENOMIC DNA]</scope>
    <source>
        <strain evidence="1">LZ3.2</strain>
        <tissue evidence="1">Leaf</tissue>
    </source>
</reference>
<accession>A0A9J5ZVH8</accession>
<gene>
    <name evidence="1" type="ORF">H5410_015767</name>
</gene>
<dbReference type="AlphaFoldDB" id="A0A9J5ZVH8"/>
<comment type="caution">
    <text evidence="1">The sequence shown here is derived from an EMBL/GenBank/DDBJ whole genome shotgun (WGS) entry which is preliminary data.</text>
</comment>